<reference evidence="1 2" key="1">
    <citation type="submission" date="2018-03" db="EMBL/GenBank/DDBJ databases">
        <title>Genomic Encyclopedia of Archaeal and Bacterial Type Strains, Phase II (KMG-II): from individual species to whole genera.</title>
        <authorList>
            <person name="Goeker M."/>
        </authorList>
    </citation>
    <scope>NUCLEOTIDE SEQUENCE [LARGE SCALE GENOMIC DNA]</scope>
    <source>
        <strain evidence="1 2">DSM 19711</strain>
    </source>
</reference>
<keyword evidence="2" id="KW-1185">Reference proteome</keyword>
<evidence type="ECO:0000313" key="1">
    <source>
        <dbReference type="EMBL" id="PRY18441.1"/>
    </source>
</evidence>
<dbReference type="Proteomes" id="UP000238083">
    <property type="component" value="Unassembled WGS sequence"/>
</dbReference>
<organism evidence="1 2">
    <name type="scientific">Kineococcus rhizosphaerae</name>
    <dbReference type="NCBI Taxonomy" id="559628"/>
    <lineage>
        <taxon>Bacteria</taxon>
        <taxon>Bacillati</taxon>
        <taxon>Actinomycetota</taxon>
        <taxon>Actinomycetes</taxon>
        <taxon>Kineosporiales</taxon>
        <taxon>Kineosporiaceae</taxon>
        <taxon>Kineococcus</taxon>
    </lineage>
</organism>
<proteinExistence type="predicted"/>
<gene>
    <name evidence="1" type="ORF">CLV37_101686</name>
</gene>
<evidence type="ECO:0000313" key="2">
    <source>
        <dbReference type="Proteomes" id="UP000238083"/>
    </source>
</evidence>
<comment type="caution">
    <text evidence="1">The sequence shown here is derived from an EMBL/GenBank/DDBJ whole genome shotgun (WGS) entry which is preliminary data.</text>
</comment>
<name>A0A2T0RBD2_9ACTN</name>
<dbReference type="Gene3D" id="2.115.10.20">
    <property type="entry name" value="Glycosyl hydrolase domain, family 43"/>
    <property type="match status" value="1"/>
</dbReference>
<dbReference type="AlphaFoldDB" id="A0A2T0RBD2"/>
<sequence length="328" mass="35843">MPTSGLRLPMPYPGDEAVHPSIVHVPSGFGGYEYWLAYTPYTATDPRLENPCIAASHDGTHWVVPTGATNPLCAPPPGTAHNSDPCLSLVDGVLHLFWRESDDASGTSDLVHLRTSPNGTDWSPAVLAHANPGHDWTAPAILADDEGWVMWAVRANTAPDAAASGRALLRRRAPTPTGPWGPVETCTLELPAGQVVWHQSIRRFEGWYVGLFNIQTPGTSRTSDLVIATSSDGLDWGTSSGPLIRRSAPHHDRLYHGDFVVHRRGGALHADVWYSAFRAGHPNTWSISRTRLRRRVWSPVPRSVRTFTGSAGGHLLEVLKKVRRVLVR</sequence>
<evidence type="ECO:0008006" key="3">
    <source>
        <dbReference type="Google" id="ProtNLM"/>
    </source>
</evidence>
<protein>
    <recommendedName>
        <fullName evidence="3">Glycosyl hydrolase family 43</fullName>
    </recommendedName>
</protein>
<accession>A0A2T0RBD2</accession>
<dbReference type="EMBL" id="PVZF01000001">
    <property type="protein sequence ID" value="PRY18441.1"/>
    <property type="molecule type" value="Genomic_DNA"/>
</dbReference>
<dbReference type="SUPFAM" id="SSF75005">
    <property type="entry name" value="Arabinanase/levansucrase/invertase"/>
    <property type="match status" value="1"/>
</dbReference>
<dbReference type="InterPro" id="IPR023296">
    <property type="entry name" value="Glyco_hydro_beta-prop_sf"/>
</dbReference>